<dbReference type="SUPFAM" id="SSF48726">
    <property type="entry name" value="Immunoglobulin"/>
    <property type="match status" value="1"/>
</dbReference>
<organism evidence="3 4">
    <name type="scientific">Amphibalanus amphitrite</name>
    <name type="common">Striped barnacle</name>
    <name type="synonym">Balanus amphitrite</name>
    <dbReference type="NCBI Taxonomy" id="1232801"/>
    <lineage>
        <taxon>Eukaryota</taxon>
        <taxon>Metazoa</taxon>
        <taxon>Ecdysozoa</taxon>
        <taxon>Arthropoda</taxon>
        <taxon>Crustacea</taxon>
        <taxon>Multicrustacea</taxon>
        <taxon>Cirripedia</taxon>
        <taxon>Thoracica</taxon>
        <taxon>Thoracicalcarea</taxon>
        <taxon>Balanomorpha</taxon>
        <taxon>Balanoidea</taxon>
        <taxon>Balanidae</taxon>
        <taxon>Amphibalaninae</taxon>
        <taxon>Amphibalanus</taxon>
    </lineage>
</organism>
<keyword evidence="4" id="KW-1185">Reference proteome</keyword>
<dbReference type="AlphaFoldDB" id="A0A6A4VW21"/>
<proteinExistence type="predicted"/>
<dbReference type="InterPro" id="IPR003961">
    <property type="entry name" value="FN3_dom"/>
</dbReference>
<reference evidence="3 4" key="1">
    <citation type="submission" date="2019-07" db="EMBL/GenBank/DDBJ databases">
        <title>Draft genome assembly of a fouling barnacle, Amphibalanus amphitrite (Darwin, 1854): The first reference genome for Thecostraca.</title>
        <authorList>
            <person name="Kim W."/>
        </authorList>
    </citation>
    <scope>NUCLEOTIDE SEQUENCE [LARGE SCALE GENOMIC DNA]</scope>
    <source>
        <strain evidence="3">SNU_AA5</strain>
        <tissue evidence="3">Soma without cirri and trophi</tissue>
    </source>
</reference>
<dbReference type="CDD" id="cd00063">
    <property type="entry name" value="FN3"/>
    <property type="match status" value="1"/>
</dbReference>
<dbReference type="OrthoDB" id="6266590at2759"/>
<gene>
    <name evidence="3" type="primary">CNTN3_0</name>
    <name evidence="3" type="ORF">FJT64_000411</name>
</gene>
<protein>
    <submittedName>
        <fullName evidence="3">Contactin-3</fullName>
    </submittedName>
</protein>
<evidence type="ECO:0000313" key="3">
    <source>
        <dbReference type="EMBL" id="KAF0299056.1"/>
    </source>
</evidence>
<dbReference type="EMBL" id="VIIS01001398">
    <property type="protein sequence ID" value="KAF0299056.1"/>
    <property type="molecule type" value="Genomic_DNA"/>
</dbReference>
<dbReference type="InterPro" id="IPR003599">
    <property type="entry name" value="Ig_sub"/>
</dbReference>
<sequence>MKPTFLSGIWIKMLIPLLGITLLAGLARAEPGPPPLVTAALGQNVSLPCPGGTDGDAVWLRDGRALADAAPDTDGQLLVTDASVDDEGLYGCLQHGGEDTGDVKYVRLLVKRPPGPLVNVSVRAHTVLAELFWRANDTGSVPLTGVELRYRALGEQQWRRSLPPHVAPSETHRELYHLRPNRTYEFRVWATNEMGEGPPVTVQATTRPEPSQLGEYKYPHRRAVGRHVTRPPGCTHDQCGTAR</sequence>
<name>A0A6A4VW21_AMPAM</name>
<dbReference type="InterPro" id="IPR013783">
    <property type="entry name" value="Ig-like_fold"/>
</dbReference>
<accession>A0A6A4VW21</accession>
<evidence type="ECO:0000256" key="1">
    <source>
        <dbReference type="SAM" id="SignalP"/>
    </source>
</evidence>
<feature type="domain" description="Fibronectin type-III" evidence="2">
    <location>
        <begin position="113"/>
        <end position="210"/>
    </location>
</feature>
<dbReference type="Proteomes" id="UP000440578">
    <property type="component" value="Unassembled WGS sequence"/>
</dbReference>
<dbReference type="Pfam" id="PF00041">
    <property type="entry name" value="fn3"/>
    <property type="match status" value="1"/>
</dbReference>
<evidence type="ECO:0000313" key="4">
    <source>
        <dbReference type="Proteomes" id="UP000440578"/>
    </source>
</evidence>
<evidence type="ECO:0000259" key="2">
    <source>
        <dbReference type="PROSITE" id="PS50853"/>
    </source>
</evidence>
<comment type="caution">
    <text evidence="3">The sequence shown here is derived from an EMBL/GenBank/DDBJ whole genome shotgun (WGS) entry which is preliminary data.</text>
</comment>
<dbReference type="SMART" id="SM00408">
    <property type="entry name" value="IGc2"/>
    <property type="match status" value="1"/>
</dbReference>
<feature type="signal peptide" evidence="1">
    <location>
        <begin position="1"/>
        <end position="29"/>
    </location>
</feature>
<dbReference type="SUPFAM" id="SSF49265">
    <property type="entry name" value="Fibronectin type III"/>
    <property type="match status" value="1"/>
</dbReference>
<dbReference type="SMART" id="SM00060">
    <property type="entry name" value="FN3"/>
    <property type="match status" value="1"/>
</dbReference>
<dbReference type="Gene3D" id="2.60.40.10">
    <property type="entry name" value="Immunoglobulins"/>
    <property type="match status" value="2"/>
</dbReference>
<keyword evidence="1" id="KW-0732">Signal</keyword>
<dbReference type="InterPro" id="IPR036116">
    <property type="entry name" value="FN3_sf"/>
</dbReference>
<dbReference type="InterPro" id="IPR036179">
    <property type="entry name" value="Ig-like_dom_sf"/>
</dbReference>
<dbReference type="PROSITE" id="PS50853">
    <property type="entry name" value="FN3"/>
    <property type="match status" value="1"/>
</dbReference>
<dbReference type="InterPro" id="IPR003598">
    <property type="entry name" value="Ig_sub2"/>
</dbReference>
<feature type="chain" id="PRO_5025372156" evidence="1">
    <location>
        <begin position="30"/>
        <end position="243"/>
    </location>
</feature>
<dbReference type="SMART" id="SM00409">
    <property type="entry name" value="IG"/>
    <property type="match status" value="1"/>
</dbReference>